<keyword evidence="2" id="KW-1185">Reference proteome</keyword>
<gene>
    <name evidence="1" type="ORF">LSAA_11214</name>
</gene>
<dbReference type="EMBL" id="HG994585">
    <property type="protein sequence ID" value="CAF2971267.1"/>
    <property type="molecule type" value="Genomic_DNA"/>
</dbReference>
<dbReference type="OrthoDB" id="10254945at2759"/>
<organism evidence="1 2">
    <name type="scientific">Lepeophtheirus salmonis</name>
    <name type="common">Salmon louse</name>
    <name type="synonym">Caligus salmonis</name>
    <dbReference type="NCBI Taxonomy" id="72036"/>
    <lineage>
        <taxon>Eukaryota</taxon>
        <taxon>Metazoa</taxon>
        <taxon>Ecdysozoa</taxon>
        <taxon>Arthropoda</taxon>
        <taxon>Crustacea</taxon>
        <taxon>Multicrustacea</taxon>
        <taxon>Hexanauplia</taxon>
        <taxon>Copepoda</taxon>
        <taxon>Siphonostomatoida</taxon>
        <taxon>Caligidae</taxon>
        <taxon>Lepeophtheirus</taxon>
    </lineage>
</organism>
<protein>
    <submittedName>
        <fullName evidence="1">(salmon louse) hypothetical protein</fullName>
    </submittedName>
</protein>
<evidence type="ECO:0000313" key="1">
    <source>
        <dbReference type="EMBL" id="CAF2971267.1"/>
    </source>
</evidence>
<dbReference type="SUPFAM" id="SSF56655">
    <property type="entry name" value="Carbohydrate phosphatase"/>
    <property type="match status" value="1"/>
</dbReference>
<sequence>MRQDMYTAISGKGAFKKMAYPFMSPKSKDEHKEHQLKNLSILCSNVMAIRSYGSACMNLCLMAEGQGLLLFKKQEELFAILMVEIVDLKLSEPKVKRDHTDKVTL</sequence>
<name>A0A7R8HA56_LEPSM</name>
<evidence type="ECO:0000313" key="2">
    <source>
        <dbReference type="Proteomes" id="UP000675881"/>
    </source>
</evidence>
<dbReference type="Gene3D" id="3.40.190.80">
    <property type="match status" value="1"/>
</dbReference>
<proteinExistence type="predicted"/>
<dbReference type="AlphaFoldDB" id="A0A7R8HA56"/>
<accession>A0A7R8HA56</accession>
<dbReference type="Proteomes" id="UP000675881">
    <property type="component" value="Chromosome 6"/>
</dbReference>
<reference evidence="1" key="1">
    <citation type="submission" date="2021-02" db="EMBL/GenBank/DDBJ databases">
        <authorList>
            <person name="Bekaert M."/>
        </authorList>
    </citation>
    <scope>NUCLEOTIDE SEQUENCE</scope>
    <source>
        <strain evidence="1">IoA-00</strain>
    </source>
</reference>